<gene>
    <name evidence="3" type="ORF">M0813_19826</name>
</gene>
<dbReference type="InterPro" id="IPR051553">
    <property type="entry name" value="Ran_GTPase-activating"/>
</dbReference>
<dbReference type="Proteomes" id="UP001150062">
    <property type="component" value="Unassembled WGS sequence"/>
</dbReference>
<protein>
    <submittedName>
        <fullName evidence="3">Regulator of chromosome condensation</fullName>
    </submittedName>
</protein>
<dbReference type="SUPFAM" id="SSF50985">
    <property type="entry name" value="RCC1/BLIP-II"/>
    <property type="match status" value="1"/>
</dbReference>
<reference evidence="3" key="1">
    <citation type="submission" date="2022-08" db="EMBL/GenBank/DDBJ databases">
        <title>Novel sulfate-reducing endosymbionts in the free-living metamonad Anaeramoeba.</title>
        <authorList>
            <person name="Jerlstrom-Hultqvist J."/>
            <person name="Cepicka I."/>
            <person name="Gallot-Lavallee L."/>
            <person name="Salas-Leiva D."/>
            <person name="Curtis B.A."/>
            <person name="Zahonova K."/>
            <person name="Pipaliya S."/>
            <person name="Dacks J."/>
            <person name="Roger A.J."/>
        </authorList>
    </citation>
    <scope>NUCLEOTIDE SEQUENCE</scope>
    <source>
        <strain evidence="3">Schooner1</strain>
    </source>
</reference>
<feature type="repeat" description="RCC1" evidence="1">
    <location>
        <begin position="97"/>
        <end position="154"/>
    </location>
</feature>
<comment type="caution">
    <text evidence="3">The sequence shown here is derived from an EMBL/GenBank/DDBJ whole genome shotgun (WGS) entry which is preliminary data.</text>
</comment>
<feature type="compositionally biased region" description="Low complexity" evidence="2">
    <location>
        <begin position="899"/>
        <end position="916"/>
    </location>
</feature>
<dbReference type="InterPro" id="IPR009091">
    <property type="entry name" value="RCC1/BLIP-II"/>
</dbReference>
<evidence type="ECO:0000313" key="3">
    <source>
        <dbReference type="EMBL" id="KAJ6246066.1"/>
    </source>
</evidence>
<dbReference type="PANTHER" id="PTHR45982">
    <property type="entry name" value="REGULATOR OF CHROMOSOME CONDENSATION"/>
    <property type="match status" value="1"/>
</dbReference>
<evidence type="ECO:0000256" key="2">
    <source>
        <dbReference type="SAM" id="MobiDB-lite"/>
    </source>
</evidence>
<name>A0ABQ8YN88_9EUKA</name>
<accession>A0ABQ8YN88</accession>
<feature type="region of interest" description="Disordered" evidence="2">
    <location>
        <begin position="898"/>
        <end position="919"/>
    </location>
</feature>
<dbReference type="EMBL" id="JAOAOG010000140">
    <property type="protein sequence ID" value="KAJ6246066.1"/>
    <property type="molecule type" value="Genomic_DNA"/>
</dbReference>
<evidence type="ECO:0000256" key="1">
    <source>
        <dbReference type="PROSITE-ProRule" id="PRU00235"/>
    </source>
</evidence>
<sequence>MTVQVFGFNKNSLLGYSQKPNEWVNEIIESEIWSFPNVNWVEIVANKKTDSIGLTQNGDLYLNKSGSCSLQKIETFEKFSEIAAGGFHFLAVSKDRSKVYSWAYNFVGSKYGSLGHGNDTLFCEPTEIKYFTNLNVNIKQIVCGEKSSFVLLENNELYHFGYCGDHLPYFHQKNFSNQTFYYPKNNTQVSTSPQKILSNLKLIPKPNTMNYFISLNEKNDIYTRFSSSQSHQKHIRYTGKFINFNFNIKKITMGYYSNFLLTDAGKVYSWGRSPYNGLKKDSQSTFQEITTLPIIIDIYSVNYYTVCIDEYGYLHCLGNKKYYPPFPKTTTEQVRSPFRIDLTKCKLSFVGEYLCCYILNYENKLHEKKIYDLYPKYQLKDPNFIELIKKPTKLLNINFKKMKINQNILIKIEDKLMALCFLSNKLGFLLLSGEILHSIKKKTKNFIQIEAPDEDMTQTDFCLNVSKAFYDESAKLLYLIYFDKHNKLCLIRYSIKKRTKADLEYNKKSLMMNNKKFTRKIDEKISNFLFKSRQNIIILTTFKGKIYYIDIAMKEVYAIPLKMYLPILPNRVSLFGEDELIYFVTVERGLFYLDEYFNLIKITAVNSEISPIFTSLDNSLLFSYQKSLHLILNQKEYWVFDFKKKQWTISPTYFRFPIYSHTLIQGQLFFTTLKNIYSKIISISDPKQSEIQQITKYTNKKFKSGNLLQYLVKIKDCENRPLMGKDLLKIKFLVKRNNQKISIKEMKSTLQIIDKQNSENVTINYKPEVCGEYNLMIKFNQTNKLTKPLSWRVYPSNHSIEKCYLKRFPNLKSGMTLKGFPIDNNFFFNLILCDKFKNPIHSRATKKNFISIFEIKELPKISSIEHFLNKSQKNSEQPDSDSDSDFDSNENYDYELNLNSNSDSDSDSNSDSNSNSRYGNNMGSEIKLYRKLFYSSIIGEKTQDGEVKFSLKVKKSGFYKCEIFIKLKKLPFCPFFIECKEDYIVNINIPIQSKK</sequence>
<keyword evidence="4" id="KW-1185">Reference proteome</keyword>
<dbReference type="PANTHER" id="PTHR45982:SF1">
    <property type="entry name" value="REGULATOR OF CHROMOSOME CONDENSATION"/>
    <property type="match status" value="1"/>
</dbReference>
<evidence type="ECO:0000313" key="4">
    <source>
        <dbReference type="Proteomes" id="UP001150062"/>
    </source>
</evidence>
<proteinExistence type="predicted"/>
<dbReference type="PROSITE" id="PS50012">
    <property type="entry name" value="RCC1_3"/>
    <property type="match status" value="1"/>
</dbReference>
<dbReference type="Gene3D" id="2.130.10.30">
    <property type="entry name" value="Regulator of chromosome condensation 1/beta-lactamase-inhibitor protein II"/>
    <property type="match status" value="1"/>
</dbReference>
<organism evidence="3 4">
    <name type="scientific">Anaeramoeba flamelloides</name>
    <dbReference type="NCBI Taxonomy" id="1746091"/>
    <lineage>
        <taxon>Eukaryota</taxon>
        <taxon>Metamonada</taxon>
        <taxon>Anaeramoebidae</taxon>
        <taxon>Anaeramoeba</taxon>
    </lineage>
</organism>
<dbReference type="InterPro" id="IPR000408">
    <property type="entry name" value="Reg_chr_condens"/>
</dbReference>